<evidence type="ECO:0000256" key="1">
    <source>
        <dbReference type="PROSITE-ProRule" id="PRU00047"/>
    </source>
</evidence>
<name>A0A822YKD6_NELNU</name>
<dbReference type="PANTHER" id="PTHR31286">
    <property type="entry name" value="GLYCINE-RICH CELL WALL STRUCTURAL PROTEIN 1.8-LIKE"/>
    <property type="match status" value="1"/>
</dbReference>
<keyword evidence="5" id="KW-1185">Reference proteome</keyword>
<protein>
    <recommendedName>
        <fullName evidence="3">CCHC-type domain-containing protein</fullName>
    </recommendedName>
</protein>
<reference evidence="4 5" key="1">
    <citation type="journal article" date="2020" name="Mol. Biol. Evol.">
        <title>Distinct Expression and Methylation Patterns for Genes with Different Fates following a Single Whole-Genome Duplication in Flowering Plants.</title>
        <authorList>
            <person name="Shi T."/>
            <person name="Rahmani R.S."/>
            <person name="Gugger P.F."/>
            <person name="Wang M."/>
            <person name="Li H."/>
            <person name="Zhang Y."/>
            <person name="Li Z."/>
            <person name="Wang Q."/>
            <person name="Van de Peer Y."/>
            <person name="Marchal K."/>
            <person name="Chen J."/>
        </authorList>
    </citation>
    <scope>NUCLEOTIDE SEQUENCE [LARGE SCALE GENOMIC DNA]</scope>
    <source>
        <tissue evidence="4">Leaf</tissue>
    </source>
</reference>
<sequence length="308" mass="35437">MAEPQSHAETQRTEASMTLMDRHIAELGVEVDYDDSGGWVYIFDSEEDMQRVLNGSPWFIRSSWMLLAKWREGSAGERIKLWHQNLWVQLINVPRSHIPEKNCKFLASAVGRVLNSPNSTSPGKPSWGRAICMRVEIDLGRPLFRGFFLKNSVNPTWIRFVYEGMTKVCFYCGLVGHRWKKCRQLPPGVPHDEIIIEMENRSLEAPGEWLRADYKPEKPLKIPAHQIAPTACRQTQLIRRDASSDEDSEDELAEKRPRLLEVPEQTMNRQRSPYSLVKEHEPVEGGESSKQKHSESTQNSTRKKKRGS</sequence>
<dbReference type="InterPro" id="IPR040256">
    <property type="entry name" value="At4g02000-like"/>
</dbReference>
<evidence type="ECO:0000256" key="2">
    <source>
        <dbReference type="SAM" id="MobiDB-lite"/>
    </source>
</evidence>
<keyword evidence="1" id="KW-0862">Zinc</keyword>
<organism evidence="4 5">
    <name type="scientific">Nelumbo nucifera</name>
    <name type="common">Sacred lotus</name>
    <dbReference type="NCBI Taxonomy" id="4432"/>
    <lineage>
        <taxon>Eukaryota</taxon>
        <taxon>Viridiplantae</taxon>
        <taxon>Streptophyta</taxon>
        <taxon>Embryophyta</taxon>
        <taxon>Tracheophyta</taxon>
        <taxon>Spermatophyta</taxon>
        <taxon>Magnoliopsida</taxon>
        <taxon>Proteales</taxon>
        <taxon>Nelumbonaceae</taxon>
        <taxon>Nelumbo</taxon>
    </lineage>
</organism>
<feature type="region of interest" description="Disordered" evidence="2">
    <location>
        <begin position="232"/>
        <end position="308"/>
    </location>
</feature>
<dbReference type="InterPro" id="IPR001878">
    <property type="entry name" value="Znf_CCHC"/>
</dbReference>
<evidence type="ECO:0000313" key="4">
    <source>
        <dbReference type="EMBL" id="DAD31435.1"/>
    </source>
</evidence>
<gene>
    <name evidence="4" type="ORF">HUJ06_010286</name>
</gene>
<dbReference type="GO" id="GO:0003676">
    <property type="term" value="F:nucleic acid binding"/>
    <property type="evidence" value="ECO:0007669"/>
    <property type="project" value="InterPro"/>
</dbReference>
<dbReference type="PROSITE" id="PS50158">
    <property type="entry name" value="ZF_CCHC"/>
    <property type="match status" value="1"/>
</dbReference>
<feature type="domain" description="CCHC-type" evidence="3">
    <location>
        <begin position="169"/>
        <end position="184"/>
    </location>
</feature>
<comment type="caution">
    <text evidence="4">The sequence shown here is derived from an EMBL/GenBank/DDBJ whole genome shotgun (WGS) entry which is preliminary data.</text>
</comment>
<dbReference type="Proteomes" id="UP000607653">
    <property type="component" value="Unassembled WGS sequence"/>
</dbReference>
<keyword evidence="1" id="KW-0863">Zinc-finger</keyword>
<dbReference type="EMBL" id="DUZY01000003">
    <property type="protein sequence ID" value="DAD31435.1"/>
    <property type="molecule type" value="Genomic_DNA"/>
</dbReference>
<accession>A0A822YKD6</accession>
<dbReference type="AlphaFoldDB" id="A0A822YKD6"/>
<feature type="compositionally biased region" description="Basic and acidic residues" evidence="2">
    <location>
        <begin position="277"/>
        <end position="295"/>
    </location>
</feature>
<dbReference type="InterPro" id="IPR025836">
    <property type="entry name" value="Zn_knuckle_CX2CX4HX4C"/>
</dbReference>
<dbReference type="GO" id="GO:0008270">
    <property type="term" value="F:zinc ion binding"/>
    <property type="evidence" value="ECO:0007669"/>
    <property type="project" value="UniProtKB-KW"/>
</dbReference>
<dbReference type="Pfam" id="PF14392">
    <property type="entry name" value="zf-CCHC_4"/>
    <property type="match status" value="1"/>
</dbReference>
<proteinExistence type="predicted"/>
<evidence type="ECO:0000259" key="3">
    <source>
        <dbReference type="PROSITE" id="PS50158"/>
    </source>
</evidence>
<keyword evidence="1" id="KW-0479">Metal-binding</keyword>
<dbReference type="PANTHER" id="PTHR31286:SF180">
    <property type="entry name" value="OS10G0362600 PROTEIN"/>
    <property type="match status" value="1"/>
</dbReference>
<evidence type="ECO:0000313" key="5">
    <source>
        <dbReference type="Proteomes" id="UP000607653"/>
    </source>
</evidence>